<evidence type="ECO:0000313" key="13">
    <source>
        <dbReference type="Proteomes" id="UP000199322"/>
    </source>
</evidence>
<name>A0A1G6NLG4_9BACT</name>
<dbReference type="SMART" id="SM00072">
    <property type="entry name" value="GuKc"/>
    <property type="match status" value="1"/>
</dbReference>
<comment type="subcellular location">
    <subcellularLocation>
        <location evidence="9">Cytoplasm</location>
    </subcellularLocation>
</comment>
<keyword evidence="4 9" id="KW-0808">Transferase</keyword>
<dbReference type="GO" id="GO:0004385">
    <property type="term" value="F:GMP kinase activity"/>
    <property type="evidence" value="ECO:0007669"/>
    <property type="project" value="UniProtKB-UniRule"/>
</dbReference>
<dbReference type="Pfam" id="PF00625">
    <property type="entry name" value="Guanylate_kin"/>
    <property type="match status" value="1"/>
</dbReference>
<dbReference type="AlphaFoldDB" id="A0A1G6NLG4"/>
<keyword evidence="13" id="KW-1185">Reference proteome</keyword>
<dbReference type="EMBL" id="FMYV01000006">
    <property type="protein sequence ID" value="SDC68116.1"/>
    <property type="molecule type" value="Genomic_DNA"/>
</dbReference>
<evidence type="ECO:0000313" key="14">
    <source>
        <dbReference type="Proteomes" id="UP000297288"/>
    </source>
</evidence>
<dbReference type="Proteomes" id="UP000199322">
    <property type="component" value="Unassembled WGS sequence"/>
</dbReference>
<dbReference type="Proteomes" id="UP000297288">
    <property type="component" value="Unassembled WGS sequence"/>
</dbReference>
<dbReference type="GO" id="GO:0005524">
    <property type="term" value="F:ATP binding"/>
    <property type="evidence" value="ECO:0007669"/>
    <property type="project" value="UniProtKB-UniRule"/>
</dbReference>
<dbReference type="HAMAP" id="MF_00328">
    <property type="entry name" value="Guanylate_kinase"/>
    <property type="match status" value="1"/>
</dbReference>
<evidence type="ECO:0000256" key="6">
    <source>
        <dbReference type="ARBA" id="ARBA00022777"/>
    </source>
</evidence>
<comment type="function">
    <text evidence="9">Essential for recycling GMP and indirectly, cGMP.</text>
</comment>
<keyword evidence="7 9" id="KW-0067">ATP-binding</keyword>
<reference evidence="11 13" key="1">
    <citation type="submission" date="2016-10" db="EMBL/GenBank/DDBJ databases">
        <authorList>
            <person name="de Groot N.N."/>
        </authorList>
    </citation>
    <scope>NUCLEOTIDE SEQUENCE [LARGE SCALE GENOMIC DNA]</scope>
    <source>
        <strain evidence="11 13">WG14</strain>
    </source>
</reference>
<dbReference type="InterPro" id="IPR027417">
    <property type="entry name" value="P-loop_NTPase"/>
</dbReference>
<evidence type="ECO:0000256" key="3">
    <source>
        <dbReference type="ARBA" id="ARBA00016296"/>
    </source>
</evidence>
<evidence type="ECO:0000256" key="2">
    <source>
        <dbReference type="ARBA" id="ARBA00012961"/>
    </source>
</evidence>
<dbReference type="PROSITE" id="PS50052">
    <property type="entry name" value="GUANYLATE_KINASE_2"/>
    <property type="match status" value="1"/>
</dbReference>
<evidence type="ECO:0000256" key="4">
    <source>
        <dbReference type="ARBA" id="ARBA00022679"/>
    </source>
</evidence>
<dbReference type="PANTHER" id="PTHR23117:SF13">
    <property type="entry name" value="GUANYLATE KINASE"/>
    <property type="match status" value="1"/>
</dbReference>
<dbReference type="PROSITE" id="PS00856">
    <property type="entry name" value="GUANYLATE_KINASE_1"/>
    <property type="match status" value="1"/>
</dbReference>
<dbReference type="Gene3D" id="3.40.50.300">
    <property type="entry name" value="P-loop containing nucleotide triphosphate hydrolases"/>
    <property type="match status" value="1"/>
</dbReference>
<sequence>MTGGVLYVVSGPSGAGKSTVIKKALDKVEGFTFSVSYTTREKRPGEIEGEDYFFISEEEFHELKEQGEFLEYAEVHGYYYGTSKSFIKEKLDEGFNIVLDVDVQGSLNIKKEMPYDSVLIFVVPPSYKELQKRLMGRGTENEKDLKKRLEDSKWEIQRMEEFDYLLENNDVPESVNRLISIIIAEQLKISRIKDGLEEKVDKFFKYDFS</sequence>
<dbReference type="InterPro" id="IPR020590">
    <property type="entry name" value="Guanylate_kinase_CS"/>
</dbReference>
<dbReference type="Gene3D" id="3.30.63.10">
    <property type="entry name" value="Guanylate Kinase phosphate binding domain"/>
    <property type="match status" value="1"/>
</dbReference>
<evidence type="ECO:0000256" key="7">
    <source>
        <dbReference type="ARBA" id="ARBA00022840"/>
    </source>
</evidence>
<dbReference type="PANTHER" id="PTHR23117">
    <property type="entry name" value="GUANYLATE KINASE-RELATED"/>
    <property type="match status" value="1"/>
</dbReference>
<evidence type="ECO:0000256" key="9">
    <source>
        <dbReference type="HAMAP-Rule" id="MF_00328"/>
    </source>
</evidence>
<evidence type="ECO:0000256" key="5">
    <source>
        <dbReference type="ARBA" id="ARBA00022741"/>
    </source>
</evidence>
<dbReference type="CDD" id="cd00071">
    <property type="entry name" value="GMPK"/>
    <property type="match status" value="1"/>
</dbReference>
<evidence type="ECO:0000313" key="12">
    <source>
        <dbReference type="EMBL" id="TGG87841.1"/>
    </source>
</evidence>
<feature type="domain" description="Guanylate kinase-like" evidence="10">
    <location>
        <begin position="4"/>
        <end position="183"/>
    </location>
</feature>
<feature type="binding site" evidence="9">
    <location>
        <begin position="11"/>
        <end position="18"/>
    </location>
    <ligand>
        <name>ATP</name>
        <dbReference type="ChEBI" id="CHEBI:30616"/>
    </ligand>
</feature>
<evidence type="ECO:0000259" key="10">
    <source>
        <dbReference type="PROSITE" id="PS50052"/>
    </source>
</evidence>
<dbReference type="InterPro" id="IPR017665">
    <property type="entry name" value="Guanylate_kinase"/>
</dbReference>
<dbReference type="InterPro" id="IPR008145">
    <property type="entry name" value="GK/Ca_channel_bsu"/>
</dbReference>
<dbReference type="OrthoDB" id="9808150at2"/>
<dbReference type="InterPro" id="IPR008144">
    <property type="entry name" value="Guanylate_kin-like_dom"/>
</dbReference>
<protein>
    <recommendedName>
        <fullName evidence="3 9">Guanylate kinase</fullName>
        <ecNumber evidence="2 9">2.7.4.8</ecNumber>
    </recommendedName>
    <alternativeName>
        <fullName evidence="8 9">GMP kinase</fullName>
    </alternativeName>
</protein>
<reference evidence="12 14" key="2">
    <citation type="submission" date="2019-04" db="EMBL/GenBank/DDBJ databases">
        <title>Draft genome sequence data and analysis of a Fermenting Bacterium, Geotoga petraea strain HO-Geo1, isolated from heavy-oil petroleum reservoir in Russia.</title>
        <authorList>
            <person name="Grouzdev D.S."/>
            <person name="Semenova E.M."/>
            <person name="Sokolova D.S."/>
            <person name="Tourova T.P."/>
            <person name="Poltaraus A.B."/>
            <person name="Nazina T.N."/>
        </authorList>
    </citation>
    <scope>NUCLEOTIDE SEQUENCE [LARGE SCALE GENOMIC DNA]</scope>
    <source>
        <strain evidence="12 14">HO-Geo1</strain>
    </source>
</reference>
<dbReference type="RefSeq" id="WP_091404494.1">
    <property type="nucleotide sequence ID" value="NZ_FMYV01000006.1"/>
</dbReference>
<accession>A0A1G6NLG4</accession>
<dbReference type="STRING" id="28234.SAMN04488588_1563"/>
<proteinExistence type="inferred from homology"/>
<comment type="catalytic activity">
    <reaction evidence="9">
        <text>GMP + ATP = GDP + ADP</text>
        <dbReference type="Rhea" id="RHEA:20780"/>
        <dbReference type="ChEBI" id="CHEBI:30616"/>
        <dbReference type="ChEBI" id="CHEBI:58115"/>
        <dbReference type="ChEBI" id="CHEBI:58189"/>
        <dbReference type="ChEBI" id="CHEBI:456216"/>
        <dbReference type="EC" id="2.7.4.8"/>
    </reaction>
</comment>
<comment type="similarity">
    <text evidence="1 9">Belongs to the guanylate kinase family.</text>
</comment>
<dbReference type="EMBL" id="SRME01000003">
    <property type="protein sequence ID" value="TGG87841.1"/>
    <property type="molecule type" value="Genomic_DNA"/>
</dbReference>
<evidence type="ECO:0000256" key="1">
    <source>
        <dbReference type="ARBA" id="ARBA00005790"/>
    </source>
</evidence>
<keyword evidence="5 9" id="KW-0547">Nucleotide-binding</keyword>
<dbReference type="FunFam" id="3.30.63.10:FF:000002">
    <property type="entry name" value="Guanylate kinase 1"/>
    <property type="match status" value="1"/>
</dbReference>
<dbReference type="GO" id="GO:0005829">
    <property type="term" value="C:cytosol"/>
    <property type="evidence" value="ECO:0007669"/>
    <property type="project" value="TreeGrafter"/>
</dbReference>
<dbReference type="NCBIfam" id="TIGR03263">
    <property type="entry name" value="guanyl_kin"/>
    <property type="match status" value="1"/>
</dbReference>
<evidence type="ECO:0000256" key="8">
    <source>
        <dbReference type="ARBA" id="ARBA00030128"/>
    </source>
</evidence>
<keyword evidence="6 9" id="KW-0418">Kinase</keyword>
<keyword evidence="9" id="KW-0963">Cytoplasm</keyword>
<evidence type="ECO:0000313" key="11">
    <source>
        <dbReference type="EMBL" id="SDC68116.1"/>
    </source>
</evidence>
<gene>
    <name evidence="9" type="primary">gmk</name>
    <name evidence="12" type="ORF">E4650_05740</name>
    <name evidence="11" type="ORF">SAMN04488588_1563</name>
</gene>
<dbReference type="SUPFAM" id="SSF52540">
    <property type="entry name" value="P-loop containing nucleoside triphosphate hydrolases"/>
    <property type="match status" value="1"/>
</dbReference>
<dbReference type="EC" id="2.7.4.8" evidence="2 9"/>
<organism evidence="11 13">
    <name type="scientific">Geotoga petraea</name>
    <dbReference type="NCBI Taxonomy" id="28234"/>
    <lineage>
        <taxon>Bacteria</taxon>
        <taxon>Thermotogati</taxon>
        <taxon>Thermotogota</taxon>
        <taxon>Thermotogae</taxon>
        <taxon>Petrotogales</taxon>
        <taxon>Petrotogaceae</taxon>
        <taxon>Geotoga</taxon>
    </lineage>
</organism>